<feature type="region of interest" description="Disordered" evidence="2">
    <location>
        <begin position="268"/>
        <end position="314"/>
    </location>
</feature>
<organism evidence="4 5">
    <name type="scientific">Rathayibacter festucae DSM 15932</name>
    <dbReference type="NCBI Taxonomy" id="1328866"/>
    <lineage>
        <taxon>Bacteria</taxon>
        <taxon>Bacillati</taxon>
        <taxon>Actinomycetota</taxon>
        <taxon>Actinomycetes</taxon>
        <taxon>Micrococcales</taxon>
        <taxon>Microbacteriaceae</taxon>
        <taxon>Rathayibacter</taxon>
    </lineage>
</organism>
<feature type="compositionally biased region" description="Pro residues" evidence="2">
    <location>
        <begin position="268"/>
        <end position="280"/>
    </location>
</feature>
<dbReference type="InterPro" id="IPR000253">
    <property type="entry name" value="FHA_dom"/>
</dbReference>
<accession>A0A3T0T1Q6</accession>
<dbReference type="CDD" id="cd00060">
    <property type="entry name" value="FHA"/>
    <property type="match status" value="1"/>
</dbReference>
<dbReference type="KEGG" id="rfs:C1I64_11165"/>
<name>A0A3T0T1Q6_9MICO</name>
<protein>
    <recommendedName>
        <fullName evidence="3">FHA domain-containing protein</fullName>
    </recommendedName>
</protein>
<reference evidence="4 5" key="1">
    <citation type="submission" date="2018-03" db="EMBL/GenBank/DDBJ databases">
        <title>Bacteriophage NCPPB3778 and a type I-E CRISPR drive the evolution of the US Biological Select Agent, Rathayibacter toxicus.</title>
        <authorList>
            <person name="Davis E.W.II."/>
            <person name="Tabima J.F."/>
            <person name="Weisberg A.J."/>
            <person name="Dantas Lopes L."/>
            <person name="Wiseman M.S."/>
            <person name="Wiseman M.S."/>
            <person name="Pupko T."/>
            <person name="Belcher M.S."/>
            <person name="Sechler A.J."/>
            <person name="Tancos M.A."/>
            <person name="Schroeder B.K."/>
            <person name="Murray T.D."/>
            <person name="Luster D.G."/>
            <person name="Schneider W.L."/>
            <person name="Rogers E."/>
            <person name="Andreote F.D."/>
            <person name="Grunwald N.J."/>
            <person name="Putnam M.L."/>
            <person name="Chang J.H."/>
        </authorList>
    </citation>
    <scope>NUCLEOTIDE SEQUENCE [LARGE SCALE GENOMIC DNA]</scope>
    <source>
        <strain evidence="4 5">DSM 15932</strain>
    </source>
</reference>
<evidence type="ECO:0000259" key="3">
    <source>
        <dbReference type="PROSITE" id="PS50006"/>
    </source>
</evidence>
<dbReference type="PROSITE" id="PS50006">
    <property type="entry name" value="FHA_DOMAIN"/>
    <property type="match status" value="1"/>
</dbReference>
<dbReference type="InterPro" id="IPR008984">
    <property type="entry name" value="SMAD_FHA_dom_sf"/>
</dbReference>
<evidence type="ECO:0000256" key="2">
    <source>
        <dbReference type="SAM" id="MobiDB-lite"/>
    </source>
</evidence>
<keyword evidence="1" id="KW-0597">Phosphoprotein</keyword>
<gene>
    <name evidence="4" type="ORF">C1I64_11165</name>
</gene>
<evidence type="ECO:0000313" key="4">
    <source>
        <dbReference type="EMBL" id="AZZ52548.1"/>
    </source>
</evidence>
<dbReference type="Gene3D" id="2.60.200.20">
    <property type="match status" value="1"/>
</dbReference>
<dbReference type="Proteomes" id="UP000285317">
    <property type="component" value="Chromosome"/>
</dbReference>
<dbReference type="RefSeq" id="WP_127887245.1">
    <property type="nucleotide sequence ID" value="NZ_CP028137.1"/>
</dbReference>
<evidence type="ECO:0000313" key="5">
    <source>
        <dbReference type="Proteomes" id="UP000285317"/>
    </source>
</evidence>
<evidence type="ECO:0000256" key="1">
    <source>
        <dbReference type="ARBA" id="ARBA00022553"/>
    </source>
</evidence>
<sequence length="519" mass="53145">MTEIRYRPGRWFGVVSDRGMALLPDVLGEEGVKQVSEAFAAGRGLAGVLESLTGVFGASLLALPPFAVVSLEDDLSRVAVRGDLLVEVIEELGDDAPVVALSGEGVTTWNERMIAAPVSISLRVKAGRRGAALSLPIGSGVVLCSRLTATFRGATLEARPVGAEAGDAADPTEEEPVVEVVPVVEAAIVEPQVVEPQVVGVAAVEAPAAAPPVEEAVPAVMAPAVAPPVAVEPVLVEPVVVEPVVVEPPVADPAPVGRILAAEPAVPPAAVAPPEAPSAPPAAETGELDEWGYSAPPAAAPPAAPAPAAAPAPVAVPLGHDETRVPVSDTVRAADDEYDHLFGDTVARVVEDAAIREPEDEHGLIDLVPAASPPPELGDGDHDGHTISIAELRALAPVPAIPTPTSAIARLELSTGDVVELDRPVVIGRRPSAGRVAAHELPRLITVPSPLQDISRSHVEVRAEGRFVVVRDLASVNGTLLLRSGQVPVRLTGSESMVLAGGDVLDLGDGVTVTIREQA</sequence>
<dbReference type="EMBL" id="CP028137">
    <property type="protein sequence ID" value="AZZ52548.1"/>
    <property type="molecule type" value="Genomic_DNA"/>
</dbReference>
<dbReference type="SUPFAM" id="SSF49879">
    <property type="entry name" value="SMAD/FHA domain"/>
    <property type="match status" value="1"/>
</dbReference>
<feature type="domain" description="FHA" evidence="3">
    <location>
        <begin position="425"/>
        <end position="481"/>
    </location>
</feature>
<feature type="compositionally biased region" description="Pro residues" evidence="2">
    <location>
        <begin position="298"/>
        <end position="310"/>
    </location>
</feature>
<proteinExistence type="predicted"/>
<dbReference type="AlphaFoldDB" id="A0A3T0T1Q6"/>